<feature type="compositionally biased region" description="Low complexity" evidence="1">
    <location>
        <begin position="11"/>
        <end position="36"/>
    </location>
</feature>
<reference evidence="2" key="2">
    <citation type="journal article" date="2015" name="Data Brief">
        <title>Shoot transcriptome of the giant reed, Arundo donax.</title>
        <authorList>
            <person name="Barrero R.A."/>
            <person name="Guerrero F.D."/>
            <person name="Moolhuijzen P."/>
            <person name="Goolsby J.A."/>
            <person name="Tidwell J."/>
            <person name="Bellgard S.E."/>
            <person name="Bellgard M.I."/>
        </authorList>
    </citation>
    <scope>NUCLEOTIDE SEQUENCE</scope>
    <source>
        <tissue evidence="2">Shoot tissue taken approximately 20 cm above the soil surface</tissue>
    </source>
</reference>
<proteinExistence type="predicted"/>
<reference evidence="2" key="1">
    <citation type="submission" date="2014-09" db="EMBL/GenBank/DDBJ databases">
        <authorList>
            <person name="Magalhaes I.L.F."/>
            <person name="Oliveira U."/>
            <person name="Santos F.R."/>
            <person name="Vidigal T.H.D.A."/>
            <person name="Brescovit A.D."/>
            <person name="Santos A.J."/>
        </authorList>
    </citation>
    <scope>NUCLEOTIDE SEQUENCE</scope>
    <source>
        <tissue evidence="2">Shoot tissue taken approximately 20 cm above the soil surface</tissue>
    </source>
</reference>
<protein>
    <submittedName>
        <fullName evidence="2">Uncharacterized protein</fullName>
    </submittedName>
</protein>
<dbReference type="EMBL" id="GBRH01186355">
    <property type="protein sequence ID" value="JAE11541.1"/>
    <property type="molecule type" value="Transcribed_RNA"/>
</dbReference>
<name>A0A0A9FMQ7_ARUDO</name>
<dbReference type="AlphaFoldDB" id="A0A0A9FMQ7"/>
<accession>A0A0A9FMQ7</accession>
<feature type="region of interest" description="Disordered" evidence="1">
    <location>
        <begin position="1"/>
        <end position="36"/>
    </location>
</feature>
<evidence type="ECO:0000256" key="1">
    <source>
        <dbReference type="SAM" id="MobiDB-lite"/>
    </source>
</evidence>
<sequence length="68" mass="6260">MAAAAHPGCTAASAPAPGRTAAAGAPGCTPASAPAPGCAAADHISAAAARDAAWAVSHLTPPHPIPVC</sequence>
<evidence type="ECO:0000313" key="2">
    <source>
        <dbReference type="EMBL" id="JAE11541.1"/>
    </source>
</evidence>
<organism evidence="2">
    <name type="scientific">Arundo donax</name>
    <name type="common">Giant reed</name>
    <name type="synonym">Donax arundinaceus</name>
    <dbReference type="NCBI Taxonomy" id="35708"/>
    <lineage>
        <taxon>Eukaryota</taxon>
        <taxon>Viridiplantae</taxon>
        <taxon>Streptophyta</taxon>
        <taxon>Embryophyta</taxon>
        <taxon>Tracheophyta</taxon>
        <taxon>Spermatophyta</taxon>
        <taxon>Magnoliopsida</taxon>
        <taxon>Liliopsida</taxon>
        <taxon>Poales</taxon>
        <taxon>Poaceae</taxon>
        <taxon>PACMAD clade</taxon>
        <taxon>Arundinoideae</taxon>
        <taxon>Arundineae</taxon>
        <taxon>Arundo</taxon>
    </lineage>
</organism>